<organism evidence="1 2">
    <name type="scientific">Chitinophaga polysaccharea</name>
    <dbReference type="NCBI Taxonomy" id="1293035"/>
    <lineage>
        <taxon>Bacteria</taxon>
        <taxon>Pseudomonadati</taxon>
        <taxon>Bacteroidota</taxon>
        <taxon>Chitinophagia</taxon>
        <taxon>Chitinophagales</taxon>
        <taxon>Chitinophagaceae</taxon>
        <taxon>Chitinophaga</taxon>
    </lineage>
</organism>
<dbReference type="InterPro" id="IPR047880">
    <property type="entry name" value="MafI-like"/>
</dbReference>
<dbReference type="OrthoDB" id="886877at2"/>
<dbReference type="EMBL" id="VIWO01000013">
    <property type="protein sequence ID" value="TWF32863.1"/>
    <property type="molecule type" value="Genomic_DNA"/>
</dbReference>
<proteinExistence type="predicted"/>
<dbReference type="Proteomes" id="UP000320811">
    <property type="component" value="Unassembled WGS sequence"/>
</dbReference>
<dbReference type="AlphaFoldDB" id="A0A561P423"/>
<name>A0A561P423_9BACT</name>
<gene>
    <name evidence="1" type="ORF">FHW36_113118</name>
</gene>
<protein>
    <submittedName>
        <fullName evidence="1">Uncharacterized protein</fullName>
    </submittedName>
</protein>
<accession>A0A561P423</accession>
<comment type="caution">
    <text evidence="1">The sequence shown here is derived from an EMBL/GenBank/DDBJ whole genome shotgun (WGS) entry which is preliminary data.</text>
</comment>
<dbReference type="NCBIfam" id="NF033691">
    <property type="entry name" value="immunity_MafI"/>
    <property type="match status" value="1"/>
</dbReference>
<keyword evidence="2" id="KW-1185">Reference proteome</keyword>
<reference evidence="1 2" key="1">
    <citation type="submission" date="2019-06" db="EMBL/GenBank/DDBJ databases">
        <title>Sorghum-associated microbial communities from plants grown in Nebraska, USA.</title>
        <authorList>
            <person name="Schachtman D."/>
        </authorList>
    </citation>
    <scope>NUCLEOTIDE SEQUENCE [LARGE SCALE GENOMIC DNA]</scope>
    <source>
        <strain evidence="1 2">1209</strain>
    </source>
</reference>
<evidence type="ECO:0000313" key="2">
    <source>
        <dbReference type="Proteomes" id="UP000320811"/>
    </source>
</evidence>
<sequence length="109" mass="12370">MNKIEKLTLALIDAAGALGLSKVDLDNATILSNSHEYGLAFDTIVTQLYEYDIDIDIEFYNLVVDVAQKMRIPENTYSFIRELIRDKNVVPKSVKDKLAEILHLLKDNT</sequence>
<dbReference type="RefSeq" id="WP_145674702.1">
    <property type="nucleotide sequence ID" value="NZ_VIWO01000013.1"/>
</dbReference>
<evidence type="ECO:0000313" key="1">
    <source>
        <dbReference type="EMBL" id="TWF32863.1"/>
    </source>
</evidence>